<name>A0ACC5XVU6_PANGG</name>
<gene>
    <name evidence="1" type="ORF">PGIGA_G00171950</name>
</gene>
<sequence length="275" mass="31621">MRRHLVWKGDLQVVTVCEAGGETPSSVRHVTPADRQDGELQTKPTADKSGGCLKDSEQSHSYACDNDLCTAPRSVYVKEEEDEEEEEYVRRRGEGQNAPLRRVREELRLSVHLCRHQRVHTGEKPYQCSECGRGFAHQSNLQTHRRIHTGEKPFQCAECGRSFSRHTVLRLHQRVHTGERPYPCPECGKSFSDRCAVIKHHRIHTGQKLYPCVQCGRSFAHQSHLHRHQRIHTGEKPYYCSECRKSFRFSGALKTHKCADRHEATRKIVIPQVLG</sequence>
<reference evidence="1 2" key="1">
    <citation type="journal article" date="2022" name="bioRxiv">
        <title>An ancient truncated duplication of the anti-Mullerian hormone receptor type 2 gene is a potential conserved master sex determinant in the Pangasiidae catfish family.</title>
        <authorList>
            <person name="Wen M."/>
            <person name="Pan Q."/>
            <person name="Jouanno E."/>
            <person name="Montfort J."/>
            <person name="Zahm M."/>
            <person name="Cabau C."/>
            <person name="Klopp C."/>
            <person name="Iampietro C."/>
            <person name="Roques C."/>
            <person name="Bouchez O."/>
            <person name="Castinel A."/>
            <person name="Donnadieu C."/>
            <person name="Parrinello H."/>
            <person name="Poncet C."/>
            <person name="Belmonte E."/>
            <person name="Gautier V."/>
            <person name="Avarre J.-C."/>
            <person name="Dugue R."/>
            <person name="Gustiano R."/>
            <person name="Ha T.T.T."/>
            <person name="Campet M."/>
            <person name="Sriphairoj K."/>
            <person name="Ribolli J."/>
            <person name="de Almeida F.L."/>
            <person name="Desvignes T."/>
            <person name="Postlethwait J.H."/>
            <person name="Bucao C.F."/>
            <person name="Robinson-Rechavi M."/>
            <person name="Bobe J."/>
            <person name="Herpin A."/>
            <person name="Guiguen Y."/>
        </authorList>
    </citation>
    <scope>NUCLEOTIDE SEQUENCE [LARGE SCALE GENOMIC DNA]</scope>
    <source>
        <strain evidence="1">YG-Dec2019</strain>
    </source>
</reference>
<accession>A0ACC5XVU6</accession>
<proteinExistence type="predicted"/>
<comment type="caution">
    <text evidence="1">The sequence shown here is derived from an EMBL/GenBank/DDBJ whole genome shotgun (WGS) entry which is preliminary data.</text>
</comment>
<protein>
    <submittedName>
        <fullName evidence="1">Uncharacterized protein</fullName>
    </submittedName>
</protein>
<organism evidence="1 2">
    <name type="scientific">Pangasianodon gigas</name>
    <name type="common">Mekong giant catfish</name>
    <name type="synonym">Pangasius gigas</name>
    <dbReference type="NCBI Taxonomy" id="30993"/>
    <lineage>
        <taxon>Eukaryota</taxon>
        <taxon>Metazoa</taxon>
        <taxon>Chordata</taxon>
        <taxon>Craniata</taxon>
        <taxon>Vertebrata</taxon>
        <taxon>Euteleostomi</taxon>
        <taxon>Actinopterygii</taxon>
        <taxon>Neopterygii</taxon>
        <taxon>Teleostei</taxon>
        <taxon>Ostariophysi</taxon>
        <taxon>Siluriformes</taxon>
        <taxon>Pangasiidae</taxon>
        <taxon>Pangasianodon</taxon>
    </lineage>
</organism>
<dbReference type="Proteomes" id="UP000829447">
    <property type="component" value="Linkage Group LG27"/>
</dbReference>
<evidence type="ECO:0000313" key="2">
    <source>
        <dbReference type="Proteomes" id="UP000829447"/>
    </source>
</evidence>
<dbReference type="EMBL" id="CM040480">
    <property type="protein sequence ID" value="MCI4394710.1"/>
    <property type="molecule type" value="Genomic_DNA"/>
</dbReference>
<keyword evidence="2" id="KW-1185">Reference proteome</keyword>
<evidence type="ECO:0000313" key="1">
    <source>
        <dbReference type="EMBL" id="MCI4394710.1"/>
    </source>
</evidence>